<dbReference type="InParanoid" id="A0A4W3GKG0"/>
<evidence type="ECO:0000256" key="12">
    <source>
        <dbReference type="SAM" id="Coils"/>
    </source>
</evidence>
<keyword evidence="7" id="KW-0969">Cilium</keyword>
<organism evidence="14 15">
    <name type="scientific">Callorhinchus milii</name>
    <name type="common">Ghost shark</name>
    <dbReference type="NCBI Taxonomy" id="7868"/>
    <lineage>
        <taxon>Eukaryota</taxon>
        <taxon>Metazoa</taxon>
        <taxon>Chordata</taxon>
        <taxon>Craniata</taxon>
        <taxon>Vertebrata</taxon>
        <taxon>Chondrichthyes</taxon>
        <taxon>Holocephali</taxon>
        <taxon>Chimaeriformes</taxon>
        <taxon>Callorhinchidae</taxon>
        <taxon>Callorhinchus</taxon>
    </lineage>
</organism>
<feature type="compositionally biased region" description="Polar residues" evidence="13">
    <location>
        <begin position="515"/>
        <end position="531"/>
    </location>
</feature>
<keyword evidence="5" id="KW-0970">Cilium biogenesis/degradation</keyword>
<dbReference type="InterPro" id="IPR051655">
    <property type="entry name" value="FAM161"/>
</dbReference>
<feature type="region of interest" description="Disordered" evidence="13">
    <location>
        <begin position="671"/>
        <end position="733"/>
    </location>
</feature>
<feature type="compositionally biased region" description="Basic and acidic residues" evidence="13">
    <location>
        <begin position="682"/>
        <end position="703"/>
    </location>
</feature>
<dbReference type="GO" id="GO:0044782">
    <property type="term" value="P:cilium organization"/>
    <property type="evidence" value="ECO:0007669"/>
    <property type="project" value="TreeGrafter"/>
</dbReference>
<name>A0A4W3GKG0_CALMI</name>
<comment type="function">
    <text evidence="10">Involved in ciliogenesis.</text>
</comment>
<evidence type="ECO:0000256" key="3">
    <source>
        <dbReference type="ARBA" id="ARBA00006663"/>
    </source>
</evidence>
<dbReference type="GeneTree" id="ENSGT00940000157824"/>
<reference evidence="15" key="2">
    <citation type="journal article" date="2007" name="PLoS Biol.">
        <title>Survey sequencing and comparative analysis of the elephant shark (Callorhinchus milii) genome.</title>
        <authorList>
            <person name="Venkatesh B."/>
            <person name="Kirkness E.F."/>
            <person name="Loh Y.H."/>
            <person name="Halpern A.L."/>
            <person name="Lee A.P."/>
            <person name="Johnson J."/>
            <person name="Dandona N."/>
            <person name="Viswanathan L.D."/>
            <person name="Tay A."/>
            <person name="Venter J.C."/>
            <person name="Strausberg R.L."/>
            <person name="Brenner S."/>
        </authorList>
    </citation>
    <scope>NUCLEOTIDE SEQUENCE [LARGE SCALE GENOMIC DNA]</scope>
</reference>
<protein>
    <recommendedName>
        <fullName evidence="11">Protein FAM161A</fullName>
    </recommendedName>
</protein>
<proteinExistence type="inferred from homology"/>
<dbReference type="AlphaFoldDB" id="A0A4W3GKG0"/>
<evidence type="ECO:0000256" key="5">
    <source>
        <dbReference type="ARBA" id="ARBA00022794"/>
    </source>
</evidence>
<dbReference type="STRING" id="7868.ENSCMIP00000004213"/>
<comment type="similarity">
    <text evidence="3">Belongs to the FAM161 family.</text>
</comment>
<evidence type="ECO:0000256" key="10">
    <source>
        <dbReference type="ARBA" id="ARBA00037165"/>
    </source>
</evidence>
<evidence type="ECO:0000256" key="4">
    <source>
        <dbReference type="ARBA" id="ARBA00022490"/>
    </source>
</evidence>
<dbReference type="GO" id="GO:0005929">
    <property type="term" value="C:cilium"/>
    <property type="evidence" value="ECO:0007669"/>
    <property type="project" value="TreeGrafter"/>
</dbReference>
<evidence type="ECO:0000256" key="2">
    <source>
        <dbReference type="ARBA" id="ARBA00004120"/>
    </source>
</evidence>
<dbReference type="PANTHER" id="PTHR21501">
    <property type="entry name" value="PROTEIN FAM-161"/>
    <property type="match status" value="1"/>
</dbReference>
<reference evidence="15" key="3">
    <citation type="journal article" date="2014" name="Nature">
        <title>Elephant shark genome provides unique insights into gnathostome evolution.</title>
        <authorList>
            <consortium name="International Elephant Shark Genome Sequencing Consortium"/>
            <person name="Venkatesh B."/>
            <person name="Lee A.P."/>
            <person name="Ravi V."/>
            <person name="Maurya A.K."/>
            <person name="Lian M.M."/>
            <person name="Swann J.B."/>
            <person name="Ohta Y."/>
            <person name="Flajnik M.F."/>
            <person name="Sutoh Y."/>
            <person name="Kasahara M."/>
            <person name="Hoon S."/>
            <person name="Gangu V."/>
            <person name="Roy S.W."/>
            <person name="Irimia M."/>
            <person name="Korzh V."/>
            <person name="Kondrychyn I."/>
            <person name="Lim Z.W."/>
            <person name="Tay B.H."/>
            <person name="Tohari S."/>
            <person name="Kong K.W."/>
            <person name="Ho S."/>
            <person name="Lorente-Galdos B."/>
            <person name="Quilez J."/>
            <person name="Marques-Bonet T."/>
            <person name="Raney B.J."/>
            <person name="Ingham P.W."/>
            <person name="Tay A."/>
            <person name="Hillier L.W."/>
            <person name="Minx P."/>
            <person name="Boehm T."/>
            <person name="Wilson R.K."/>
            <person name="Brenner S."/>
            <person name="Warren W.C."/>
        </authorList>
    </citation>
    <scope>NUCLEOTIDE SEQUENCE [LARGE SCALE GENOMIC DNA]</scope>
</reference>
<feature type="compositionally biased region" description="Acidic residues" evidence="13">
    <location>
        <begin position="704"/>
        <end position="733"/>
    </location>
</feature>
<keyword evidence="15" id="KW-1185">Reference proteome</keyword>
<reference evidence="14" key="5">
    <citation type="submission" date="2025-09" db="UniProtKB">
        <authorList>
            <consortium name="Ensembl"/>
        </authorList>
    </citation>
    <scope>IDENTIFICATION</scope>
</reference>
<evidence type="ECO:0000256" key="7">
    <source>
        <dbReference type="ARBA" id="ARBA00023069"/>
    </source>
</evidence>
<dbReference type="Pfam" id="PF10595">
    <property type="entry name" value="FAM161A_B"/>
    <property type="match status" value="1"/>
</dbReference>
<dbReference type="Proteomes" id="UP000314986">
    <property type="component" value="Unassembled WGS sequence"/>
</dbReference>
<keyword evidence="4" id="KW-0963">Cytoplasm</keyword>
<dbReference type="InterPro" id="IPR019579">
    <property type="entry name" value="FAM161A/B"/>
</dbReference>
<evidence type="ECO:0000256" key="6">
    <source>
        <dbReference type="ARBA" id="ARBA00023054"/>
    </source>
</evidence>
<evidence type="ECO:0000313" key="14">
    <source>
        <dbReference type="Ensembl" id="ENSCMIP00000004213.1"/>
    </source>
</evidence>
<feature type="coiled-coil region" evidence="12">
    <location>
        <begin position="540"/>
        <end position="572"/>
    </location>
</feature>
<dbReference type="Ensembl" id="ENSCMIT00000004373.1">
    <property type="protein sequence ID" value="ENSCMIP00000004213.1"/>
    <property type="gene ID" value="ENSCMIG00000002520.1"/>
</dbReference>
<evidence type="ECO:0000256" key="13">
    <source>
        <dbReference type="SAM" id="MobiDB-lite"/>
    </source>
</evidence>
<feature type="region of interest" description="Disordered" evidence="13">
    <location>
        <begin position="1"/>
        <end position="103"/>
    </location>
</feature>
<keyword evidence="8" id="KW-0206">Cytoskeleton</keyword>
<accession>A0A4W3GKG0</accession>
<evidence type="ECO:0000256" key="9">
    <source>
        <dbReference type="ARBA" id="ARBA00023273"/>
    </source>
</evidence>
<gene>
    <name evidence="14" type="primary">fam161a</name>
</gene>
<evidence type="ECO:0000256" key="11">
    <source>
        <dbReference type="ARBA" id="ARBA00039949"/>
    </source>
</evidence>
<feature type="region of interest" description="Disordered" evidence="13">
    <location>
        <begin position="515"/>
        <end position="536"/>
    </location>
</feature>
<feature type="compositionally biased region" description="Polar residues" evidence="13">
    <location>
        <begin position="51"/>
        <end position="63"/>
    </location>
</feature>
<dbReference type="GO" id="GO:0005814">
    <property type="term" value="C:centriole"/>
    <property type="evidence" value="ECO:0007669"/>
    <property type="project" value="UniProtKB-SubCell"/>
</dbReference>
<evidence type="ECO:0000313" key="15">
    <source>
        <dbReference type="Proteomes" id="UP000314986"/>
    </source>
</evidence>
<comment type="subcellular location">
    <subcellularLocation>
        <location evidence="2">Cytoplasm</location>
        <location evidence="2">Cytoskeleton</location>
        <location evidence="2">Cilium basal body</location>
    </subcellularLocation>
    <subcellularLocation>
        <location evidence="1">Cytoplasm</location>
        <location evidence="1">Cytoskeleton</location>
        <location evidence="1">Microtubule organizing center</location>
        <location evidence="1">Centrosome</location>
        <location evidence="1">Centriole</location>
    </subcellularLocation>
</comment>
<reference evidence="14" key="4">
    <citation type="submission" date="2025-08" db="UniProtKB">
        <authorList>
            <consortium name="Ensembl"/>
        </authorList>
    </citation>
    <scope>IDENTIFICATION</scope>
</reference>
<evidence type="ECO:0000256" key="1">
    <source>
        <dbReference type="ARBA" id="ARBA00004114"/>
    </source>
</evidence>
<dbReference type="PANTHER" id="PTHR21501:SF3">
    <property type="entry name" value="PROTEIN FAM161A"/>
    <property type="match status" value="1"/>
</dbReference>
<keyword evidence="9" id="KW-0966">Cell projection</keyword>
<reference evidence="15" key="1">
    <citation type="journal article" date="2006" name="Science">
        <title>Ancient noncoding elements conserved in the human genome.</title>
        <authorList>
            <person name="Venkatesh B."/>
            <person name="Kirkness E.F."/>
            <person name="Loh Y.H."/>
            <person name="Halpern A.L."/>
            <person name="Lee A.P."/>
            <person name="Johnson J."/>
            <person name="Dandona N."/>
            <person name="Viswanathan L.D."/>
            <person name="Tay A."/>
            <person name="Venter J.C."/>
            <person name="Strausberg R.L."/>
            <person name="Brenner S."/>
        </authorList>
    </citation>
    <scope>NUCLEOTIDE SEQUENCE [LARGE SCALE GENOMIC DNA]</scope>
</reference>
<sequence>MARVAARGSTVAMQPPHRESVLVTSCVRTPVNPHTEAPRTLSERQEALRTNLRQQRSRSSGASTGDDEKGNENDSGSAIDEKEESRQANDGQDSDRLSTSQLRGLSDEEYYKKLEELKNAHIHAMTQLEKLYQSKLCIRDLVSEDLSKTSGVYYSTTSERSPNEKTYEHYSTTELDSSVYSSLSGMSSGGGGDDDEEISRQTLLSSGRDRIQGMWDGFSVEDYAPHETPPESGSICVIKIKKVKTPKHWSPKITVPNPFQMTIREAEKKKNKIKSRSEIEMENFKLQKELEEAAECQKKFRANPVPAHTYIPFYEEIMQRNEERRMFAKMKNNEIVMAMQKPFKFIEREERKKQLRNIQMPDFGIPIKKNTTFKAKPVPKYIFDSKFKDRIQEEELYRAIKIQMRAQELLKSASLPKNMLIHNAWSEKRKAKCYGANKKPKFRPRINTEVPDFEMLHRKSQSCLMRKKSIKQTTVCEPFRLHTSLIASKKDKILQDIQADEYRLKETRWPYKSSRNLSKPCYDSNSPQTESSESETIKITDAAKKRKDAIRKALEEKRKKEEVEENHKYEKKLREQKFKKFISTRAQANDPHQSLAEVSESKLKQYRNDQRQRTQEYYQELEQIRERVSKRPLLLEELTQRNARRAAERHYAAALKDRGLSEDFVTRKGRTVDFTIHSSAETSEKIDEDNNIKEESSEDKSDGDGCESYEYQDDYEETEDELQDAQEEEDFEN</sequence>
<dbReference type="OMA" id="EVTECQR"/>
<evidence type="ECO:0000256" key="8">
    <source>
        <dbReference type="ARBA" id="ARBA00023212"/>
    </source>
</evidence>
<keyword evidence="6 12" id="KW-0175">Coiled coil</keyword>